<evidence type="ECO:0000259" key="3">
    <source>
        <dbReference type="PROSITE" id="PS50014"/>
    </source>
</evidence>
<dbReference type="GO" id="GO:0006357">
    <property type="term" value="P:regulation of transcription by RNA polymerase II"/>
    <property type="evidence" value="ECO:0007669"/>
    <property type="project" value="TreeGrafter"/>
</dbReference>
<dbReference type="PROSITE" id="PS50014">
    <property type="entry name" value="BROMODOMAIN_2"/>
    <property type="match status" value="1"/>
</dbReference>
<evidence type="ECO:0000313" key="5">
    <source>
        <dbReference type="Proteomes" id="UP000694392"/>
    </source>
</evidence>
<dbReference type="GeneTree" id="ENSGT00950000183107"/>
<dbReference type="Gene3D" id="1.20.920.10">
    <property type="entry name" value="Bromodomain-like"/>
    <property type="match status" value="1"/>
</dbReference>
<dbReference type="AlphaFoldDB" id="A0A8D0L7U5"/>
<dbReference type="OMA" id="EAKEACC"/>
<dbReference type="Pfam" id="PF00439">
    <property type="entry name" value="Bromodomain"/>
    <property type="match status" value="1"/>
</dbReference>
<dbReference type="InterPro" id="IPR052060">
    <property type="entry name" value="Bromo_WD_repeat"/>
</dbReference>
<evidence type="ECO:0000313" key="4">
    <source>
        <dbReference type="Ensembl" id="ENSSPUP00000015110.1"/>
    </source>
</evidence>
<sequence length="202" mass="23432">MRRLVVFLAGDRFQTIIDDAWWFGTVLGQEPYQSQYPDSPFQCYSVKWDNGEIEKLSPWDMEPIPDNVDQPEELGASIPVTTEEMENLLYKPQKGEWQERSRDEECERIISGIDQLLSLDISAAFAGPVDLGTYPKYCTVIAYPTDLYTIRMRLANRFYRRLSALVWEVRYIKSNARTFNEPNSAVARSALKITDQLLKFIE</sequence>
<organism evidence="4 5">
    <name type="scientific">Sphenodon punctatus</name>
    <name type="common">Tuatara</name>
    <name type="synonym">Hatteria punctata</name>
    <dbReference type="NCBI Taxonomy" id="8508"/>
    <lineage>
        <taxon>Eukaryota</taxon>
        <taxon>Metazoa</taxon>
        <taxon>Chordata</taxon>
        <taxon>Craniata</taxon>
        <taxon>Vertebrata</taxon>
        <taxon>Euteleostomi</taxon>
        <taxon>Lepidosauria</taxon>
        <taxon>Sphenodontia</taxon>
        <taxon>Sphenodontidae</taxon>
        <taxon>Sphenodon</taxon>
    </lineage>
</organism>
<dbReference type="InterPro" id="IPR057451">
    <property type="entry name" value="BRWD/PHIP_AD"/>
</dbReference>
<dbReference type="GO" id="GO:0008360">
    <property type="term" value="P:regulation of cell shape"/>
    <property type="evidence" value="ECO:0007669"/>
    <property type="project" value="TreeGrafter"/>
</dbReference>
<reference evidence="4" key="1">
    <citation type="submission" date="2025-08" db="UniProtKB">
        <authorList>
            <consortium name="Ensembl"/>
        </authorList>
    </citation>
    <scope>IDENTIFICATION</scope>
</reference>
<keyword evidence="5" id="KW-1185">Reference proteome</keyword>
<dbReference type="GO" id="GO:0005634">
    <property type="term" value="C:nucleus"/>
    <property type="evidence" value="ECO:0007669"/>
    <property type="project" value="TreeGrafter"/>
</dbReference>
<protein>
    <recommendedName>
        <fullName evidence="3">Bromo domain-containing protein</fullName>
    </recommendedName>
</protein>
<dbReference type="CDD" id="cd05529">
    <property type="entry name" value="Bromo_WDR9_I_like"/>
    <property type="match status" value="1"/>
</dbReference>
<dbReference type="PANTHER" id="PTHR16266:SF26">
    <property type="entry name" value="BROMODOMAIN AND WD REPEAT-CONTAINING PROTEIN 1"/>
    <property type="match status" value="1"/>
</dbReference>
<dbReference type="FunFam" id="1.20.920.10:FF:000044">
    <property type="entry name" value="Bromodomain and WD repeat domain-containing 1"/>
    <property type="match status" value="1"/>
</dbReference>
<dbReference type="PANTHER" id="PTHR16266">
    <property type="entry name" value="WD REPEAT DOMAIN 9"/>
    <property type="match status" value="1"/>
</dbReference>
<dbReference type="Proteomes" id="UP000694392">
    <property type="component" value="Unplaced"/>
</dbReference>
<dbReference type="FunFam" id="2.30.30.1040:FF:000003">
    <property type="entry name" value="Bromodomain and WD repeat domain containing 1"/>
    <property type="match status" value="1"/>
</dbReference>
<accession>A0A8D0L7U5</accession>
<dbReference type="SUPFAM" id="SSF47370">
    <property type="entry name" value="Bromodomain"/>
    <property type="match status" value="1"/>
</dbReference>
<proteinExistence type="predicted"/>
<dbReference type="Pfam" id="PF25313">
    <property type="entry name" value="BRWD_AD"/>
    <property type="match status" value="1"/>
</dbReference>
<name>A0A8D0L7U5_SPHPU</name>
<keyword evidence="1 2" id="KW-0103">Bromodomain</keyword>
<dbReference type="GO" id="GO:0007010">
    <property type="term" value="P:cytoskeleton organization"/>
    <property type="evidence" value="ECO:0007669"/>
    <property type="project" value="TreeGrafter"/>
</dbReference>
<dbReference type="Ensembl" id="ENSSPUT00000016116.1">
    <property type="protein sequence ID" value="ENSSPUP00000015110.1"/>
    <property type="gene ID" value="ENSSPUG00000011670.1"/>
</dbReference>
<dbReference type="SMART" id="SM00297">
    <property type="entry name" value="BROMO"/>
    <property type="match status" value="1"/>
</dbReference>
<dbReference type="InterPro" id="IPR036427">
    <property type="entry name" value="Bromodomain-like_sf"/>
</dbReference>
<evidence type="ECO:0000256" key="1">
    <source>
        <dbReference type="ARBA" id="ARBA00023117"/>
    </source>
</evidence>
<dbReference type="PRINTS" id="PR00503">
    <property type="entry name" value="BROMODOMAIN"/>
</dbReference>
<dbReference type="InterPro" id="IPR001487">
    <property type="entry name" value="Bromodomain"/>
</dbReference>
<evidence type="ECO:0000256" key="2">
    <source>
        <dbReference type="PROSITE-ProRule" id="PRU00035"/>
    </source>
</evidence>
<feature type="domain" description="Bromo" evidence="3">
    <location>
        <begin position="117"/>
        <end position="187"/>
    </location>
</feature>
<reference evidence="4" key="2">
    <citation type="submission" date="2025-09" db="UniProtKB">
        <authorList>
            <consortium name="Ensembl"/>
        </authorList>
    </citation>
    <scope>IDENTIFICATION</scope>
</reference>
<dbReference type="Gene3D" id="2.30.30.1040">
    <property type="match status" value="1"/>
</dbReference>